<dbReference type="AlphaFoldDB" id="A0A9J6R8S4"/>
<dbReference type="Pfam" id="PF08546">
    <property type="entry name" value="ApbA_C"/>
    <property type="match status" value="1"/>
</dbReference>
<sequence length="312" mass="35470">MEIKTIAIIGMGALGVMYADHFSKKLPEKSVRVIADQTRIERYQKEGIYSNGEPCYFHFVTPEETMPPADLVIFTVKYRALPEAMKAVKNQVGKQTILMSALNGISSEKDIGEVFGMDKVLYCVAQGMDAVKEKNQLIYANKGRLCFGEKKMEKPTGKVTAVANFFDRVKLPYEVDHDMKKRQWGKLMLNVGLNQTVAVYETDYGGVQENGKARDTMIAAMREVIELSIHEGVELNEEDLSYWLNDLAKLHPRGKPSMRQDAEAKRYSEVELFSGTINRLGKHYGVKTPVNEYLYQTIISMEEKYEKLPQEN</sequence>
<dbReference type="InterPro" id="IPR013332">
    <property type="entry name" value="KPR_N"/>
</dbReference>
<organism evidence="7 8">
    <name type="scientific">Natronobacillus azotifigens</name>
    <dbReference type="NCBI Taxonomy" id="472978"/>
    <lineage>
        <taxon>Bacteria</taxon>
        <taxon>Bacillati</taxon>
        <taxon>Bacillota</taxon>
        <taxon>Bacilli</taxon>
        <taxon>Bacillales</taxon>
        <taxon>Bacillaceae</taxon>
        <taxon>Natronobacillus</taxon>
    </lineage>
</organism>
<comment type="function">
    <text evidence="4">Catalyzes the NADPH-dependent reduction of ketopantoate into pantoic acid.</text>
</comment>
<dbReference type="EC" id="1.1.1.169" evidence="4"/>
<comment type="caution">
    <text evidence="7">The sequence shown here is derived from an EMBL/GenBank/DDBJ whole genome shotgun (WGS) entry which is preliminary data.</text>
</comment>
<evidence type="ECO:0000259" key="5">
    <source>
        <dbReference type="Pfam" id="PF02558"/>
    </source>
</evidence>
<keyword evidence="4" id="KW-0566">Pantothenate biosynthesis</keyword>
<dbReference type="InterPro" id="IPR036291">
    <property type="entry name" value="NAD(P)-bd_dom_sf"/>
</dbReference>
<dbReference type="InterPro" id="IPR013328">
    <property type="entry name" value="6PGD_dom2"/>
</dbReference>
<evidence type="ECO:0000256" key="3">
    <source>
        <dbReference type="ARBA" id="ARBA00023002"/>
    </source>
</evidence>
<evidence type="ECO:0000313" key="7">
    <source>
        <dbReference type="EMBL" id="MCZ0701644.1"/>
    </source>
</evidence>
<keyword evidence="2 4" id="KW-0521">NADP</keyword>
<keyword evidence="3 4" id="KW-0560">Oxidoreductase</keyword>
<dbReference type="RefSeq" id="WP_268778413.1">
    <property type="nucleotide sequence ID" value="NZ_JAPRAT010000001.1"/>
</dbReference>
<gene>
    <name evidence="7" type="ORF">OWO01_00275</name>
</gene>
<comment type="pathway">
    <text evidence="4">Cofactor biosynthesis; (R)-pantothenate biosynthesis; (R)-pantoate from 3-methyl-2-oxobutanoate: step 2/2.</text>
</comment>
<dbReference type="GO" id="GO:0005737">
    <property type="term" value="C:cytoplasm"/>
    <property type="evidence" value="ECO:0007669"/>
    <property type="project" value="TreeGrafter"/>
</dbReference>
<dbReference type="Gene3D" id="1.10.1040.10">
    <property type="entry name" value="N-(1-d-carboxylethyl)-l-norvaline Dehydrogenase, domain 2"/>
    <property type="match status" value="1"/>
</dbReference>
<accession>A0A9J6R8S4</accession>
<dbReference type="Gene3D" id="3.40.50.720">
    <property type="entry name" value="NAD(P)-binding Rossmann-like Domain"/>
    <property type="match status" value="1"/>
</dbReference>
<dbReference type="InterPro" id="IPR003710">
    <property type="entry name" value="ApbA"/>
</dbReference>
<dbReference type="InterPro" id="IPR008927">
    <property type="entry name" value="6-PGluconate_DH-like_C_sf"/>
</dbReference>
<protein>
    <recommendedName>
        <fullName evidence="4">2-dehydropantoate 2-reductase</fullName>
        <ecNumber evidence="4">1.1.1.169</ecNumber>
    </recommendedName>
    <alternativeName>
        <fullName evidence="4">Ketopantoate reductase</fullName>
    </alternativeName>
</protein>
<feature type="domain" description="Ketopantoate reductase N-terminal" evidence="5">
    <location>
        <begin position="6"/>
        <end position="149"/>
    </location>
</feature>
<dbReference type="InterPro" id="IPR013752">
    <property type="entry name" value="KPA_reductase"/>
</dbReference>
<comment type="catalytic activity">
    <reaction evidence="4">
        <text>(R)-pantoate + NADP(+) = 2-dehydropantoate + NADPH + H(+)</text>
        <dbReference type="Rhea" id="RHEA:16233"/>
        <dbReference type="ChEBI" id="CHEBI:11561"/>
        <dbReference type="ChEBI" id="CHEBI:15378"/>
        <dbReference type="ChEBI" id="CHEBI:15980"/>
        <dbReference type="ChEBI" id="CHEBI:57783"/>
        <dbReference type="ChEBI" id="CHEBI:58349"/>
        <dbReference type="EC" id="1.1.1.169"/>
    </reaction>
</comment>
<keyword evidence="8" id="KW-1185">Reference proteome</keyword>
<evidence type="ECO:0000256" key="4">
    <source>
        <dbReference type="RuleBase" id="RU362068"/>
    </source>
</evidence>
<dbReference type="NCBIfam" id="TIGR00745">
    <property type="entry name" value="apbA_panE"/>
    <property type="match status" value="1"/>
</dbReference>
<dbReference type="PANTHER" id="PTHR21708">
    <property type="entry name" value="PROBABLE 2-DEHYDROPANTOATE 2-REDUCTASE"/>
    <property type="match status" value="1"/>
</dbReference>
<dbReference type="GO" id="GO:0015940">
    <property type="term" value="P:pantothenate biosynthetic process"/>
    <property type="evidence" value="ECO:0007669"/>
    <property type="project" value="UniProtKB-KW"/>
</dbReference>
<dbReference type="Proteomes" id="UP001084197">
    <property type="component" value="Unassembled WGS sequence"/>
</dbReference>
<proteinExistence type="inferred from homology"/>
<reference evidence="7" key="1">
    <citation type="submission" date="2022-11" db="EMBL/GenBank/DDBJ databases">
        <title>WGS of Natronobacillus azotifigens 24KS-1, an anaerobic diazotrophic haloalkaliphile from soda-rich habitats.</title>
        <authorList>
            <person name="Sorokin D.Y."/>
            <person name="Merkel A.Y."/>
        </authorList>
    </citation>
    <scope>NUCLEOTIDE SEQUENCE</scope>
    <source>
        <strain evidence="7">24KS-1</strain>
    </source>
</reference>
<dbReference type="Pfam" id="PF02558">
    <property type="entry name" value="ApbA"/>
    <property type="match status" value="1"/>
</dbReference>
<dbReference type="PANTHER" id="PTHR21708:SF26">
    <property type="entry name" value="2-DEHYDROPANTOATE 2-REDUCTASE"/>
    <property type="match status" value="1"/>
</dbReference>
<name>A0A9J6R8S4_9BACI</name>
<dbReference type="SUPFAM" id="SSF51735">
    <property type="entry name" value="NAD(P)-binding Rossmann-fold domains"/>
    <property type="match status" value="1"/>
</dbReference>
<comment type="similarity">
    <text evidence="1 4">Belongs to the ketopantoate reductase family.</text>
</comment>
<feature type="domain" description="Ketopantoate reductase C-terminal" evidence="6">
    <location>
        <begin position="178"/>
        <end position="299"/>
    </location>
</feature>
<dbReference type="EMBL" id="JAPRAT010000001">
    <property type="protein sequence ID" value="MCZ0701644.1"/>
    <property type="molecule type" value="Genomic_DNA"/>
</dbReference>
<evidence type="ECO:0000313" key="8">
    <source>
        <dbReference type="Proteomes" id="UP001084197"/>
    </source>
</evidence>
<dbReference type="InterPro" id="IPR051402">
    <property type="entry name" value="KPR-Related"/>
</dbReference>
<evidence type="ECO:0000259" key="6">
    <source>
        <dbReference type="Pfam" id="PF08546"/>
    </source>
</evidence>
<evidence type="ECO:0000256" key="1">
    <source>
        <dbReference type="ARBA" id="ARBA00007870"/>
    </source>
</evidence>
<dbReference type="GO" id="GO:0008677">
    <property type="term" value="F:2-dehydropantoate 2-reductase activity"/>
    <property type="evidence" value="ECO:0007669"/>
    <property type="project" value="UniProtKB-EC"/>
</dbReference>
<evidence type="ECO:0000256" key="2">
    <source>
        <dbReference type="ARBA" id="ARBA00022857"/>
    </source>
</evidence>
<dbReference type="SUPFAM" id="SSF48179">
    <property type="entry name" value="6-phosphogluconate dehydrogenase C-terminal domain-like"/>
    <property type="match status" value="1"/>
</dbReference>